<feature type="transmembrane region" description="Helical" evidence="1">
    <location>
        <begin position="51"/>
        <end position="69"/>
    </location>
</feature>
<dbReference type="GO" id="GO:0046521">
    <property type="term" value="P:sphingoid catabolic process"/>
    <property type="evidence" value="ECO:0007669"/>
    <property type="project" value="TreeGrafter"/>
</dbReference>
<keyword evidence="3" id="KW-1185">Reference proteome</keyword>
<dbReference type="InterPro" id="IPR036259">
    <property type="entry name" value="MFS_trans_sf"/>
</dbReference>
<protein>
    <recommendedName>
        <fullName evidence="4">DUF962 domain-containing protein</fullName>
    </recommendedName>
</protein>
<evidence type="ECO:0000256" key="1">
    <source>
        <dbReference type="SAM" id="Phobius"/>
    </source>
</evidence>
<feature type="transmembrane region" description="Helical" evidence="1">
    <location>
        <begin position="21"/>
        <end position="39"/>
    </location>
</feature>
<accession>A0A6J5DPI6</accession>
<feature type="transmembrane region" description="Helical" evidence="1">
    <location>
        <begin position="133"/>
        <end position="153"/>
    </location>
</feature>
<name>A0A6J5DPI6_9BURK</name>
<dbReference type="Proteomes" id="UP000494363">
    <property type="component" value="Unassembled WGS sequence"/>
</dbReference>
<evidence type="ECO:0000313" key="3">
    <source>
        <dbReference type="Proteomes" id="UP000494363"/>
    </source>
</evidence>
<evidence type="ECO:0000313" key="2">
    <source>
        <dbReference type="EMBL" id="CAB3756159.1"/>
    </source>
</evidence>
<dbReference type="InterPro" id="IPR009305">
    <property type="entry name" value="Mpo1-like"/>
</dbReference>
<proteinExistence type="predicted"/>
<keyword evidence="1" id="KW-0812">Transmembrane</keyword>
<evidence type="ECO:0008006" key="4">
    <source>
        <dbReference type="Google" id="ProtNLM"/>
    </source>
</evidence>
<dbReference type="EMBL" id="CADIKH010000011">
    <property type="protein sequence ID" value="CAB3756159.1"/>
    <property type="molecule type" value="Genomic_DNA"/>
</dbReference>
<keyword evidence="1" id="KW-1133">Transmembrane helix</keyword>
<dbReference type="SUPFAM" id="SSF103473">
    <property type="entry name" value="MFS general substrate transporter"/>
    <property type="match status" value="1"/>
</dbReference>
<sequence>MKTLTEQLAGYAAYHRDRRNVTTHFVGIPMIVLALSVLLGRPASTLGTLPFHVSPAWVLFIGSTIYYIVLDTALGIMMALVSVLCIALGQWFAAQSTLVWLATGVGLFVIGWIVQFFGHAAFEHRKPAFVDDLVGLMIGPLFLLTETLLSAGWRPELRQSIERQLETARPQTQSRIDHT</sequence>
<reference evidence="2 3" key="1">
    <citation type="submission" date="2020-04" db="EMBL/GenBank/DDBJ databases">
        <authorList>
            <person name="De Canck E."/>
        </authorList>
    </citation>
    <scope>NUCLEOTIDE SEQUENCE [LARGE SCALE GENOMIC DNA]</scope>
    <source>
        <strain evidence="2 3">LMG 29542</strain>
    </source>
</reference>
<dbReference type="PANTHER" id="PTHR28026:SF9">
    <property type="entry name" value="2-HYDROXY-PALMITIC ACID DIOXYGENASE MPO1"/>
    <property type="match status" value="1"/>
</dbReference>
<organism evidence="2 3">
    <name type="scientific">Paraburkholderia humisilvae</name>
    <dbReference type="NCBI Taxonomy" id="627669"/>
    <lineage>
        <taxon>Bacteria</taxon>
        <taxon>Pseudomonadati</taxon>
        <taxon>Pseudomonadota</taxon>
        <taxon>Betaproteobacteria</taxon>
        <taxon>Burkholderiales</taxon>
        <taxon>Burkholderiaceae</taxon>
        <taxon>Paraburkholderia</taxon>
    </lineage>
</organism>
<feature type="transmembrane region" description="Helical" evidence="1">
    <location>
        <begin position="99"/>
        <end position="121"/>
    </location>
</feature>
<dbReference type="GO" id="GO:0016020">
    <property type="term" value="C:membrane"/>
    <property type="evidence" value="ECO:0007669"/>
    <property type="project" value="GOC"/>
</dbReference>
<dbReference type="RefSeq" id="WP_175227040.1">
    <property type="nucleotide sequence ID" value="NZ_CADIKH010000011.1"/>
</dbReference>
<keyword evidence="1" id="KW-0472">Membrane</keyword>
<dbReference type="PANTHER" id="PTHR28026">
    <property type="entry name" value="DUF962 DOMAIN PROTEIN (AFU_ORTHOLOGUE AFUA_8G05310)"/>
    <property type="match status" value="1"/>
</dbReference>
<gene>
    <name evidence="2" type="ORF">LMG29542_02791</name>
</gene>
<dbReference type="AlphaFoldDB" id="A0A6J5DPI6"/>
<dbReference type="Pfam" id="PF06127">
    <property type="entry name" value="Mpo1-like"/>
    <property type="match status" value="1"/>
</dbReference>